<keyword evidence="4" id="KW-1185">Reference proteome</keyword>
<dbReference type="InterPro" id="IPR018289">
    <property type="entry name" value="MULE_transposase_dom"/>
</dbReference>
<gene>
    <name evidence="3" type="ORF">LSAT_V11C500262530</name>
</gene>
<organism evidence="3 4">
    <name type="scientific">Lactuca sativa</name>
    <name type="common">Garden lettuce</name>
    <dbReference type="NCBI Taxonomy" id="4236"/>
    <lineage>
        <taxon>Eukaryota</taxon>
        <taxon>Viridiplantae</taxon>
        <taxon>Streptophyta</taxon>
        <taxon>Embryophyta</taxon>
        <taxon>Tracheophyta</taxon>
        <taxon>Spermatophyta</taxon>
        <taxon>Magnoliopsida</taxon>
        <taxon>eudicotyledons</taxon>
        <taxon>Gunneridae</taxon>
        <taxon>Pentapetalae</taxon>
        <taxon>asterids</taxon>
        <taxon>campanulids</taxon>
        <taxon>Asterales</taxon>
        <taxon>Asteraceae</taxon>
        <taxon>Cichorioideae</taxon>
        <taxon>Cichorieae</taxon>
        <taxon>Lactucinae</taxon>
        <taxon>Lactuca</taxon>
    </lineage>
</organism>
<dbReference type="Pfam" id="PF10551">
    <property type="entry name" value="MULE"/>
    <property type="match status" value="1"/>
</dbReference>
<dbReference type="Pfam" id="PF03101">
    <property type="entry name" value="FAR1"/>
    <property type="match status" value="1"/>
</dbReference>
<name>A0A9R1XGU7_LACSA</name>
<protein>
    <recommendedName>
        <fullName evidence="5">Protein FAR1-RELATED SEQUENCE</fullName>
    </recommendedName>
</protein>
<evidence type="ECO:0008006" key="5">
    <source>
        <dbReference type="Google" id="ProtNLM"/>
    </source>
</evidence>
<evidence type="ECO:0000259" key="2">
    <source>
        <dbReference type="Pfam" id="PF10551"/>
    </source>
</evidence>
<evidence type="ECO:0000313" key="3">
    <source>
        <dbReference type="EMBL" id="KAJ0207452.1"/>
    </source>
</evidence>
<dbReference type="AlphaFoldDB" id="A0A9R1XGU7"/>
<dbReference type="PANTHER" id="PTHR47718">
    <property type="entry name" value="OS01G0519700 PROTEIN"/>
    <property type="match status" value="1"/>
</dbReference>
<dbReference type="InterPro" id="IPR004330">
    <property type="entry name" value="FAR1_DNA_bnd_dom"/>
</dbReference>
<evidence type="ECO:0000313" key="4">
    <source>
        <dbReference type="Proteomes" id="UP000235145"/>
    </source>
</evidence>
<dbReference type="Proteomes" id="UP000235145">
    <property type="component" value="Unassembled WGS sequence"/>
</dbReference>
<dbReference type="EMBL" id="NBSK02000005">
    <property type="protein sequence ID" value="KAJ0207452.1"/>
    <property type="molecule type" value="Genomic_DNA"/>
</dbReference>
<evidence type="ECO:0000259" key="1">
    <source>
        <dbReference type="Pfam" id="PF03101"/>
    </source>
</evidence>
<sequence>MESLSKSDSSRLGFLENADDVKPKLYSKYLSVDDAIHMYKAYAAKAGFDVRKGSTRLNTKSCVLTHRSMMCSREGFPQNVYVDKTDSKKNKAQRNSNIKRKGCPTFAKFRRVGNSEVFELYKFEERHNHDLVTEDYRHFLRSNRVKIGPMKAYRIMQELRGSNNVGGTVVDYKNQSRKVNCFIEKDDAQMVVDKYLNKMKEDPSLTFEVSYGIGNHRKSVTFVVGLLNSETTKSSLWLLKTFLKTFGKQPTVLTDEDATMKIAIERIFPDSHHRLCMWHITQKLPYKVCIFYF</sequence>
<comment type="caution">
    <text evidence="3">The sequence shown here is derived from an EMBL/GenBank/DDBJ whole genome shotgun (WGS) entry which is preliminary data.</text>
</comment>
<feature type="domain" description="FAR1" evidence="1">
    <location>
        <begin position="38"/>
        <end position="132"/>
    </location>
</feature>
<dbReference type="PANTHER" id="PTHR47718:SF12">
    <property type="entry name" value="PROTEIN FAR1-RELATED SEQUENCE"/>
    <property type="match status" value="1"/>
</dbReference>
<feature type="domain" description="MULE transposase" evidence="2">
    <location>
        <begin position="211"/>
        <end position="283"/>
    </location>
</feature>
<reference evidence="3 4" key="1">
    <citation type="journal article" date="2017" name="Nat. Commun.">
        <title>Genome assembly with in vitro proximity ligation data and whole-genome triplication in lettuce.</title>
        <authorList>
            <person name="Reyes-Chin-Wo S."/>
            <person name="Wang Z."/>
            <person name="Yang X."/>
            <person name="Kozik A."/>
            <person name="Arikit S."/>
            <person name="Song C."/>
            <person name="Xia L."/>
            <person name="Froenicke L."/>
            <person name="Lavelle D.O."/>
            <person name="Truco M.J."/>
            <person name="Xia R."/>
            <person name="Zhu S."/>
            <person name="Xu C."/>
            <person name="Xu H."/>
            <person name="Xu X."/>
            <person name="Cox K."/>
            <person name="Korf I."/>
            <person name="Meyers B.C."/>
            <person name="Michelmore R.W."/>
        </authorList>
    </citation>
    <scope>NUCLEOTIDE SEQUENCE [LARGE SCALE GENOMIC DNA]</scope>
    <source>
        <strain evidence="4">cv. Salinas</strain>
        <tissue evidence="3">Seedlings</tissue>
    </source>
</reference>
<proteinExistence type="predicted"/>
<accession>A0A9R1XGU7</accession>